<evidence type="ECO:0000256" key="1">
    <source>
        <dbReference type="SAM" id="Coils"/>
    </source>
</evidence>
<feature type="domain" description="Rad50/SbcC-type AAA" evidence="2">
    <location>
        <begin position="8"/>
        <end position="283"/>
    </location>
</feature>
<evidence type="ECO:0000313" key="4">
    <source>
        <dbReference type="Proteomes" id="UP000719267"/>
    </source>
</evidence>
<evidence type="ECO:0000313" key="3">
    <source>
        <dbReference type="EMBL" id="MBW2961299.1"/>
    </source>
</evidence>
<evidence type="ECO:0000259" key="2">
    <source>
        <dbReference type="Pfam" id="PF13476"/>
    </source>
</evidence>
<proteinExistence type="predicted"/>
<protein>
    <submittedName>
        <fullName evidence="3">AAA family ATPase</fullName>
    </submittedName>
</protein>
<feature type="coiled-coil region" evidence="1">
    <location>
        <begin position="499"/>
        <end position="553"/>
    </location>
</feature>
<dbReference type="RefSeq" id="WP_219039579.1">
    <property type="nucleotide sequence ID" value="NZ_JAHWDF010000004.1"/>
</dbReference>
<reference evidence="3 4" key="1">
    <citation type="submission" date="2021-07" db="EMBL/GenBank/DDBJ databases">
        <title>Mesonia aestuariivivens sp. nov., isolated from a tidal flat.</title>
        <authorList>
            <person name="Kim Y.-O."/>
            <person name="Yoon J.-H."/>
        </authorList>
    </citation>
    <scope>NUCLEOTIDE SEQUENCE [LARGE SCALE GENOMIC DNA]</scope>
    <source>
        <strain evidence="3 4">JHPTF-M18</strain>
    </source>
</reference>
<comment type="caution">
    <text evidence="3">The sequence shown here is derived from an EMBL/GenBank/DDBJ whole genome shotgun (WGS) entry which is preliminary data.</text>
</comment>
<feature type="coiled-coil region" evidence="1">
    <location>
        <begin position="262"/>
        <end position="289"/>
    </location>
</feature>
<feature type="coiled-coil region" evidence="1">
    <location>
        <begin position="402"/>
        <end position="457"/>
    </location>
</feature>
<dbReference type="InterPro" id="IPR038729">
    <property type="entry name" value="Rad50/SbcC_AAA"/>
</dbReference>
<keyword evidence="4" id="KW-1185">Reference proteome</keyword>
<dbReference type="Proteomes" id="UP000719267">
    <property type="component" value="Unassembled WGS sequence"/>
</dbReference>
<dbReference type="Pfam" id="PF13476">
    <property type="entry name" value="AAA_23"/>
    <property type="match status" value="1"/>
</dbReference>
<name>A0ABS6W0D9_9FLAO</name>
<keyword evidence="1" id="KW-0175">Coiled coil</keyword>
<feature type="coiled-coil region" evidence="1">
    <location>
        <begin position="326"/>
        <end position="353"/>
    </location>
</feature>
<gene>
    <name evidence="3" type="ORF">KW502_05755</name>
</gene>
<sequence>MKSITIQSLKLVNFKGIRNLIIDSFGKETKIFGDNGTGKTSVFDAFTWLLFGKDSQDRTSFEIKTLDNQNNVIPKIDHEVEATILVDGESVTLKRIFREKWSKKKGSLEAEFTGNETNYEWNGVPMTQRDYNAKISSIVDEKIFKLITSPAAFTSLKWQDQRQVLIEITGNITDEDIAAGNLDYQELLKNLTNKTIEEYQKQIKASIAKSKKELKFIPSRIDEVERGKPESFDFDQLRKDVEAKAEIKASLDNQISNKLEAQQEFLNQRSEVQNKIHSLETEISNVQHKHRQQAKDKFANSTSELTSVQSEITQITSEVTSSQNGLNTLKSKLNNKNNELSTTKEQINSITEKWVKVNAEEFKMDENECKCPTCNREFDPATIDEKKAEAEQRFDENKQKRLAQINQNGNSLKETKEHLLREVEDLEKRISNGVDHIQNLELKRDNLLTQEKMLKEDLPNVTEEGIYKELVSANTELSEMIAKVSGLKQNLSEMKPVDISDIKSKREEVEKEIDRLKRMLSNEDQIKKVNQRIDELQQEESHLAQTIADYEREQFIIDSFVKDKMDRLEARINERFNMVDFKLFDTQVNGGQVETCQALINGVPFSDANTASKINAGIDIINTLCNHYQVSAPIFIDNRESVVNLIPSQSQIINLIVSEPDKKLRVETVDEVEFQTV</sequence>
<organism evidence="3 4">
    <name type="scientific">Mesonia aestuariivivens</name>
    <dbReference type="NCBI Taxonomy" id="2796128"/>
    <lineage>
        <taxon>Bacteria</taxon>
        <taxon>Pseudomonadati</taxon>
        <taxon>Bacteroidota</taxon>
        <taxon>Flavobacteriia</taxon>
        <taxon>Flavobacteriales</taxon>
        <taxon>Flavobacteriaceae</taxon>
        <taxon>Mesonia</taxon>
    </lineage>
</organism>
<dbReference type="EMBL" id="JAHWDF010000004">
    <property type="protein sequence ID" value="MBW2961299.1"/>
    <property type="molecule type" value="Genomic_DNA"/>
</dbReference>
<dbReference type="PANTHER" id="PTHR32114">
    <property type="entry name" value="ABC TRANSPORTER ABCH.3"/>
    <property type="match status" value="1"/>
</dbReference>
<accession>A0ABS6W0D9</accession>
<dbReference type="PANTHER" id="PTHR32114:SF2">
    <property type="entry name" value="ABC TRANSPORTER ABCH.3"/>
    <property type="match status" value="1"/>
</dbReference>